<comment type="caution">
    <text evidence="2">The sequence shown here is derived from an EMBL/GenBank/DDBJ whole genome shotgun (WGS) entry which is preliminary data.</text>
</comment>
<dbReference type="Proteomes" id="UP001497480">
    <property type="component" value="Unassembled WGS sequence"/>
</dbReference>
<evidence type="ECO:0000313" key="3">
    <source>
        <dbReference type="Proteomes" id="UP001497480"/>
    </source>
</evidence>
<evidence type="ECO:0008006" key="4">
    <source>
        <dbReference type="Google" id="ProtNLM"/>
    </source>
</evidence>
<dbReference type="AlphaFoldDB" id="A0AAV1XXX8"/>
<reference evidence="2 3" key="1">
    <citation type="submission" date="2024-03" db="EMBL/GenBank/DDBJ databases">
        <authorList>
            <person name="Martinez-Hernandez J."/>
        </authorList>
    </citation>
    <scope>NUCLEOTIDE SEQUENCE [LARGE SCALE GENOMIC DNA]</scope>
</reference>
<organism evidence="2 3">
    <name type="scientific">Lupinus luteus</name>
    <name type="common">European yellow lupine</name>
    <dbReference type="NCBI Taxonomy" id="3873"/>
    <lineage>
        <taxon>Eukaryota</taxon>
        <taxon>Viridiplantae</taxon>
        <taxon>Streptophyta</taxon>
        <taxon>Embryophyta</taxon>
        <taxon>Tracheophyta</taxon>
        <taxon>Spermatophyta</taxon>
        <taxon>Magnoliopsida</taxon>
        <taxon>eudicotyledons</taxon>
        <taxon>Gunneridae</taxon>
        <taxon>Pentapetalae</taxon>
        <taxon>rosids</taxon>
        <taxon>fabids</taxon>
        <taxon>Fabales</taxon>
        <taxon>Fabaceae</taxon>
        <taxon>Papilionoideae</taxon>
        <taxon>50 kb inversion clade</taxon>
        <taxon>genistoids sensu lato</taxon>
        <taxon>core genistoids</taxon>
        <taxon>Genisteae</taxon>
        <taxon>Lupinus</taxon>
    </lineage>
</organism>
<name>A0AAV1XXX8_LUPLU</name>
<dbReference type="PANTHER" id="PTHR33463">
    <property type="entry name" value="NB-ARC DOMAIN-CONTAINING PROTEIN-RELATED"/>
    <property type="match status" value="1"/>
</dbReference>
<evidence type="ECO:0000313" key="2">
    <source>
        <dbReference type="EMBL" id="CAL0326471.1"/>
    </source>
</evidence>
<protein>
    <recommendedName>
        <fullName evidence="4">Disease resistance protein</fullName>
    </recommendedName>
</protein>
<accession>A0AAV1XXX8</accession>
<dbReference type="EMBL" id="CAXHTB010000019">
    <property type="protein sequence ID" value="CAL0326471.1"/>
    <property type="molecule type" value="Genomic_DNA"/>
</dbReference>
<dbReference type="PANTHER" id="PTHR33463:SF203">
    <property type="entry name" value="AAA+ ATPASE DOMAIN-CONTAINING PROTEIN"/>
    <property type="match status" value="1"/>
</dbReference>
<dbReference type="InterPro" id="IPR050905">
    <property type="entry name" value="Plant_NBS-LRR"/>
</dbReference>
<keyword evidence="3" id="KW-1185">Reference proteome</keyword>
<sequence>MEDIAKSIGKYIAEKVGQQLGYVISYESNVDSLIAEVKRLEEAKDIIYHSVEAATRNGELIELMAKNWLEKVDAIVTEAEEFQKNEGHAKAECSCGHFPNLWARHQLSMKAKEIAKDILGFKNIYLESDYADTCFLPA</sequence>
<evidence type="ECO:0000256" key="1">
    <source>
        <dbReference type="ARBA" id="ARBA00022821"/>
    </source>
</evidence>
<keyword evidence="1" id="KW-0611">Plant defense</keyword>
<proteinExistence type="predicted"/>
<gene>
    <name evidence="2" type="ORF">LLUT_LOCUS27531</name>
</gene>